<dbReference type="PANTHER" id="PTHR33529">
    <property type="entry name" value="SLR0882 PROTEIN-RELATED"/>
    <property type="match status" value="1"/>
</dbReference>
<name>A0A1I5FX80_9HYPH</name>
<keyword evidence="8" id="KW-1185">Reference proteome</keyword>
<dbReference type="RefSeq" id="WP_090071746.1">
    <property type="nucleotide sequence ID" value="NZ_FOVR01000004.1"/>
</dbReference>
<dbReference type="Proteomes" id="UP000199236">
    <property type="component" value="Unassembled WGS sequence"/>
</dbReference>
<evidence type="ECO:0000256" key="2">
    <source>
        <dbReference type="ARBA" id="ARBA00022475"/>
    </source>
</evidence>
<dbReference type="OrthoDB" id="9798468at2"/>
<keyword evidence="2" id="KW-1003">Cell membrane</keyword>
<feature type="transmembrane region" description="Helical" evidence="6">
    <location>
        <begin position="14"/>
        <end position="35"/>
    </location>
</feature>
<dbReference type="Pfam" id="PF03739">
    <property type="entry name" value="LptF_LptG"/>
    <property type="match status" value="1"/>
</dbReference>
<feature type="transmembrane region" description="Helical" evidence="6">
    <location>
        <begin position="102"/>
        <end position="121"/>
    </location>
</feature>
<protein>
    <submittedName>
        <fullName evidence="7">Lipopolysaccharide export system permease protein</fullName>
    </submittedName>
</protein>
<dbReference type="GO" id="GO:0055085">
    <property type="term" value="P:transmembrane transport"/>
    <property type="evidence" value="ECO:0007669"/>
    <property type="project" value="InterPro"/>
</dbReference>
<dbReference type="GO" id="GO:0015920">
    <property type="term" value="P:lipopolysaccharide transport"/>
    <property type="evidence" value="ECO:0007669"/>
    <property type="project" value="TreeGrafter"/>
</dbReference>
<organism evidence="7 8">
    <name type="scientific">Cohaesibacter marisflavi</name>
    <dbReference type="NCBI Taxonomy" id="655353"/>
    <lineage>
        <taxon>Bacteria</taxon>
        <taxon>Pseudomonadati</taxon>
        <taxon>Pseudomonadota</taxon>
        <taxon>Alphaproteobacteria</taxon>
        <taxon>Hyphomicrobiales</taxon>
        <taxon>Cohaesibacteraceae</taxon>
    </lineage>
</organism>
<dbReference type="PANTHER" id="PTHR33529:SF2">
    <property type="entry name" value="LIPOPOLYSACCHARIDE EXPORT SYSTEM PERMEASE PROTEIN LPTG"/>
    <property type="match status" value="1"/>
</dbReference>
<gene>
    <name evidence="7" type="ORF">SAMN04488056_104229</name>
</gene>
<keyword evidence="5 6" id="KW-0472">Membrane</keyword>
<dbReference type="InterPro" id="IPR030923">
    <property type="entry name" value="LptG"/>
</dbReference>
<dbReference type="STRING" id="655353.SAMN04488056_104229"/>
<dbReference type="NCBIfam" id="TIGR04408">
    <property type="entry name" value="LptG_lptG"/>
    <property type="match status" value="1"/>
</dbReference>
<dbReference type="InterPro" id="IPR005495">
    <property type="entry name" value="LptG/LptF_permease"/>
</dbReference>
<feature type="transmembrane region" description="Helical" evidence="6">
    <location>
        <begin position="63"/>
        <end position="82"/>
    </location>
</feature>
<dbReference type="GO" id="GO:0043190">
    <property type="term" value="C:ATP-binding cassette (ABC) transporter complex"/>
    <property type="evidence" value="ECO:0007669"/>
    <property type="project" value="InterPro"/>
</dbReference>
<evidence type="ECO:0000256" key="3">
    <source>
        <dbReference type="ARBA" id="ARBA00022692"/>
    </source>
</evidence>
<evidence type="ECO:0000256" key="1">
    <source>
        <dbReference type="ARBA" id="ARBA00004651"/>
    </source>
</evidence>
<comment type="subcellular location">
    <subcellularLocation>
        <location evidence="1">Cell membrane</location>
        <topology evidence="1">Multi-pass membrane protein</topology>
    </subcellularLocation>
</comment>
<accession>A0A1I5FX80</accession>
<evidence type="ECO:0000256" key="4">
    <source>
        <dbReference type="ARBA" id="ARBA00022989"/>
    </source>
</evidence>
<sequence length="363" mass="39821">MPPNIIFRYFATRFLWSILTIFLGCFLLILLVDYVELIRRGSNKENADALSLFLMSLYRVPELAERILPFATLFGAIAAFLNLSRRLELVIVRASGMSAWQFVAPALFVAVALGVFATTVYNPGVAYLKEKSLEIDARIFGASFTTSGQPASQGWVQQKGEDGDSILKARTTFDNGRQLGGVTVFSYDSEGRFVERVDAKSGILENGYWHLSDVLVSSASAAPRHYQTYLVSTHLTPQEASETIANPDSVPFWDLPDVIEQASRAGLPAYKYRLRFQTLLAKPLLLAAMVLIAATVSLKIFRFGNVGKMILGGVIAGFVLYVVTELAKDLGNTGLVNPILSAWLPAIVASLMGFSILLYQEDG</sequence>
<evidence type="ECO:0000313" key="8">
    <source>
        <dbReference type="Proteomes" id="UP000199236"/>
    </source>
</evidence>
<feature type="transmembrane region" description="Helical" evidence="6">
    <location>
        <begin position="335"/>
        <end position="359"/>
    </location>
</feature>
<evidence type="ECO:0000256" key="6">
    <source>
        <dbReference type="SAM" id="Phobius"/>
    </source>
</evidence>
<proteinExistence type="predicted"/>
<feature type="transmembrane region" description="Helical" evidence="6">
    <location>
        <begin position="279"/>
        <end position="300"/>
    </location>
</feature>
<dbReference type="AlphaFoldDB" id="A0A1I5FX80"/>
<evidence type="ECO:0000256" key="5">
    <source>
        <dbReference type="ARBA" id="ARBA00023136"/>
    </source>
</evidence>
<dbReference type="EMBL" id="FOVR01000004">
    <property type="protein sequence ID" value="SFO27811.1"/>
    <property type="molecule type" value="Genomic_DNA"/>
</dbReference>
<reference evidence="7 8" key="1">
    <citation type="submission" date="2016-10" db="EMBL/GenBank/DDBJ databases">
        <authorList>
            <person name="de Groot N.N."/>
        </authorList>
    </citation>
    <scope>NUCLEOTIDE SEQUENCE [LARGE SCALE GENOMIC DNA]</scope>
    <source>
        <strain evidence="7 8">CGMCC 1.9157</strain>
    </source>
</reference>
<feature type="transmembrane region" description="Helical" evidence="6">
    <location>
        <begin position="306"/>
        <end position="323"/>
    </location>
</feature>
<keyword evidence="4 6" id="KW-1133">Transmembrane helix</keyword>
<keyword evidence="3 6" id="KW-0812">Transmembrane</keyword>
<evidence type="ECO:0000313" key="7">
    <source>
        <dbReference type="EMBL" id="SFO27811.1"/>
    </source>
</evidence>